<accession>A0ACB7TNU9</accession>
<evidence type="ECO:0000313" key="2">
    <source>
        <dbReference type="Proteomes" id="UP000821845"/>
    </source>
</evidence>
<comment type="caution">
    <text evidence="1">The sequence shown here is derived from an EMBL/GenBank/DDBJ whole genome shotgun (WGS) entry which is preliminary data.</text>
</comment>
<evidence type="ECO:0000313" key="1">
    <source>
        <dbReference type="EMBL" id="KAH6948012.1"/>
    </source>
</evidence>
<name>A0ACB7TNU9_HYAAI</name>
<gene>
    <name evidence="1" type="ORF">HPB50_022447</name>
</gene>
<organism evidence="1 2">
    <name type="scientific">Hyalomma asiaticum</name>
    <name type="common">Tick</name>
    <dbReference type="NCBI Taxonomy" id="266040"/>
    <lineage>
        <taxon>Eukaryota</taxon>
        <taxon>Metazoa</taxon>
        <taxon>Ecdysozoa</taxon>
        <taxon>Arthropoda</taxon>
        <taxon>Chelicerata</taxon>
        <taxon>Arachnida</taxon>
        <taxon>Acari</taxon>
        <taxon>Parasitiformes</taxon>
        <taxon>Ixodida</taxon>
        <taxon>Ixodoidea</taxon>
        <taxon>Ixodidae</taxon>
        <taxon>Hyalomminae</taxon>
        <taxon>Hyalomma</taxon>
    </lineage>
</organism>
<proteinExistence type="predicted"/>
<keyword evidence="2" id="KW-1185">Reference proteome</keyword>
<reference evidence="1" key="1">
    <citation type="submission" date="2020-05" db="EMBL/GenBank/DDBJ databases">
        <title>Large-scale comparative analyses of tick genomes elucidate their genetic diversity and vector capacities.</title>
        <authorList>
            <person name="Jia N."/>
            <person name="Wang J."/>
            <person name="Shi W."/>
            <person name="Du L."/>
            <person name="Sun Y."/>
            <person name="Zhan W."/>
            <person name="Jiang J."/>
            <person name="Wang Q."/>
            <person name="Zhang B."/>
            <person name="Ji P."/>
            <person name="Sakyi L.B."/>
            <person name="Cui X."/>
            <person name="Yuan T."/>
            <person name="Jiang B."/>
            <person name="Yang W."/>
            <person name="Lam T.T.-Y."/>
            <person name="Chang Q."/>
            <person name="Ding S."/>
            <person name="Wang X."/>
            <person name="Zhu J."/>
            <person name="Ruan X."/>
            <person name="Zhao L."/>
            <person name="Wei J."/>
            <person name="Que T."/>
            <person name="Du C."/>
            <person name="Cheng J."/>
            <person name="Dai P."/>
            <person name="Han X."/>
            <person name="Huang E."/>
            <person name="Gao Y."/>
            <person name="Liu J."/>
            <person name="Shao H."/>
            <person name="Ye R."/>
            <person name="Li L."/>
            <person name="Wei W."/>
            <person name="Wang X."/>
            <person name="Wang C."/>
            <person name="Yang T."/>
            <person name="Huo Q."/>
            <person name="Li W."/>
            <person name="Guo W."/>
            <person name="Chen H."/>
            <person name="Zhou L."/>
            <person name="Ni X."/>
            <person name="Tian J."/>
            <person name="Zhou Y."/>
            <person name="Sheng Y."/>
            <person name="Liu T."/>
            <person name="Pan Y."/>
            <person name="Xia L."/>
            <person name="Li J."/>
            <person name="Zhao F."/>
            <person name="Cao W."/>
        </authorList>
    </citation>
    <scope>NUCLEOTIDE SEQUENCE</scope>
    <source>
        <strain evidence="1">Hyas-2018</strain>
    </source>
</reference>
<dbReference type="Proteomes" id="UP000821845">
    <property type="component" value="Chromosome 1"/>
</dbReference>
<dbReference type="EMBL" id="CM023481">
    <property type="protein sequence ID" value="KAH6948012.1"/>
    <property type="molecule type" value="Genomic_DNA"/>
</dbReference>
<sequence length="216" mass="24016">MASGECRKKLKPAPPSPHIRERSRSRQRHQGQNSSEPSSSMLPCPSSRLCSPGRDPNMQTPSAEHSGCQGKIGWSQVTLNGRGSETTDRDASLACSSRENDDLKRKLEEHEKREKARESILERKLDLLMLQMEQQSKSPTTPQPPLPPPPPSIQTATLDVLQALEKKFEGRLGITMEAVITEVTEMMQTMVQSLKLDVAHMGEGLSQRVVALERNK</sequence>
<protein>
    <submittedName>
        <fullName evidence="1">Uncharacterized protein</fullName>
    </submittedName>
</protein>